<reference evidence="1" key="1">
    <citation type="journal article" date="2020" name="Nature">
        <title>Giant virus diversity and host interactions through global metagenomics.</title>
        <authorList>
            <person name="Schulz F."/>
            <person name="Roux S."/>
            <person name="Paez-Espino D."/>
            <person name="Jungbluth S."/>
            <person name="Walsh D.A."/>
            <person name="Denef V.J."/>
            <person name="McMahon K.D."/>
            <person name="Konstantinidis K.T."/>
            <person name="Eloe-Fadrosh E.A."/>
            <person name="Kyrpides N.C."/>
            <person name="Woyke T."/>
        </authorList>
    </citation>
    <scope>NUCLEOTIDE SEQUENCE</scope>
    <source>
        <strain evidence="1">GVMAG-M-3300009164-40</strain>
    </source>
</reference>
<organism evidence="1">
    <name type="scientific">viral metagenome</name>
    <dbReference type="NCBI Taxonomy" id="1070528"/>
    <lineage>
        <taxon>unclassified sequences</taxon>
        <taxon>metagenomes</taxon>
        <taxon>organismal metagenomes</taxon>
    </lineage>
</organism>
<protein>
    <submittedName>
        <fullName evidence="1">Uncharacterized protein</fullName>
    </submittedName>
</protein>
<proteinExistence type="predicted"/>
<evidence type="ECO:0000313" key="1">
    <source>
        <dbReference type="EMBL" id="QHT34837.1"/>
    </source>
</evidence>
<accession>A0A6C0F062</accession>
<dbReference type="EMBL" id="MN739010">
    <property type="protein sequence ID" value="QHT34837.1"/>
    <property type="molecule type" value="Genomic_DNA"/>
</dbReference>
<dbReference type="AlphaFoldDB" id="A0A6C0F062"/>
<sequence length="412" mass="45983">MAQPPTYQELMAEVFEENAKTVLVYQQEFEEEDAEPYEQEDYSDNELEDREEFNKFAGARNKPEHVIKPKASSTQAGKVSYNIDRHIRTYALNIDGRFRGSLFITKPPSSCTSGPVTIAATNSSNFLFNPSRQYKNVHSIRVTSFEFFNNFYTYSGIDATTGLGRGNTTLTITDLGATNTTGFTPVSYPITLENGNYVIVDPIMNPDVPHNLLAILQNHIRTLGGGVFADMTIQLNSFSSSVIFNSVGRQYQLDFPKTTDNPNGNGIGYNLGFYGNSYTSIPTTPAPAPYFSVAGNAIISESNYDSVEDTYVYLKINDYNIIKHINSDQTEFGAFLKIPLTSPKNSIQFMSSTTNTSSAEYFFPQPSNISSFLFEMVDAYGKTLQMNGSTFSVTLEIQEILQSDIYEKMLEL</sequence>
<name>A0A6C0F062_9ZZZZ</name>